<dbReference type="RefSeq" id="WP_137435653.1">
    <property type="nucleotide sequence ID" value="NZ_JANRHC010000006.1"/>
</dbReference>
<feature type="domain" description="Activator of Hsp90 ATPase homologue 1/2-like C-terminal" evidence="2">
    <location>
        <begin position="28"/>
        <end position="140"/>
    </location>
</feature>
<evidence type="ECO:0000313" key="4">
    <source>
        <dbReference type="Proteomes" id="UP000308488"/>
    </source>
</evidence>
<dbReference type="OrthoDB" id="9800600at2"/>
<dbReference type="InterPro" id="IPR023393">
    <property type="entry name" value="START-like_dom_sf"/>
</dbReference>
<evidence type="ECO:0000259" key="2">
    <source>
        <dbReference type="Pfam" id="PF08327"/>
    </source>
</evidence>
<dbReference type="EMBL" id="SZYH01000001">
    <property type="protein sequence ID" value="TKV68234.1"/>
    <property type="molecule type" value="Genomic_DNA"/>
</dbReference>
<dbReference type="AlphaFoldDB" id="A0A4U6R3C4"/>
<accession>A0A4U6R3C4</accession>
<comment type="similarity">
    <text evidence="1">Belongs to the AHA1 family.</text>
</comment>
<dbReference type="Proteomes" id="UP000308488">
    <property type="component" value="Unassembled WGS sequence"/>
</dbReference>
<protein>
    <submittedName>
        <fullName evidence="3">ATPase</fullName>
    </submittedName>
</protein>
<proteinExistence type="inferred from homology"/>
<evidence type="ECO:0000313" key="3">
    <source>
        <dbReference type="EMBL" id="TKV68234.1"/>
    </source>
</evidence>
<name>A0A4U6R3C4_9GAMM</name>
<comment type="caution">
    <text evidence="3">The sequence shown here is derived from an EMBL/GenBank/DDBJ whole genome shotgun (WGS) entry which is preliminary data.</text>
</comment>
<gene>
    <name evidence="3" type="ORF">FDP08_09080</name>
</gene>
<keyword evidence="4" id="KW-1185">Reference proteome</keyword>
<organism evidence="3 4">
    <name type="scientific">Marinobacter panjinensis</name>
    <dbReference type="NCBI Taxonomy" id="2576384"/>
    <lineage>
        <taxon>Bacteria</taxon>
        <taxon>Pseudomonadati</taxon>
        <taxon>Pseudomonadota</taxon>
        <taxon>Gammaproteobacteria</taxon>
        <taxon>Pseudomonadales</taxon>
        <taxon>Marinobacteraceae</taxon>
        <taxon>Marinobacter</taxon>
    </lineage>
</organism>
<dbReference type="Gene3D" id="3.30.530.20">
    <property type="match status" value="1"/>
</dbReference>
<dbReference type="InterPro" id="IPR013538">
    <property type="entry name" value="ASHA1/2-like_C"/>
</dbReference>
<reference evidence="3 4" key="1">
    <citation type="submission" date="2019-05" db="EMBL/GenBank/DDBJ databases">
        <title>Marinobacter panjinensis sp. nov., a moderately halophilic bacterium isolated from sea tidal flat environment.</title>
        <authorList>
            <person name="Yang W."/>
            <person name="An M."/>
            <person name="He W."/>
            <person name="Luo X."/>
            <person name="Zhu L."/>
            <person name="Chen G."/>
            <person name="Zhang Y."/>
            <person name="Wang Y."/>
        </authorList>
    </citation>
    <scope>NUCLEOTIDE SEQUENCE [LARGE SCALE GENOMIC DNA]</scope>
    <source>
        <strain evidence="3 4">PJ-16</strain>
    </source>
</reference>
<evidence type="ECO:0000256" key="1">
    <source>
        <dbReference type="ARBA" id="ARBA00006817"/>
    </source>
</evidence>
<sequence length="170" mass="18858">MSAKSKAWGRLSRRDGRVIAKLKRSTDHDPAEVWAMLTNPANLANWLAPGTIEQWPGGSVKIDFGQSGSAIDSYVRAIKPERLLEYSWSAGNEPQRPIRWDLLPESEGTTVELTLLLPDDHRVAISCAGWDAHLEMLMASLEGIHIHFPADRFREARAAFSAIAEEELAA</sequence>
<dbReference type="Pfam" id="PF08327">
    <property type="entry name" value="AHSA1"/>
    <property type="match status" value="1"/>
</dbReference>
<dbReference type="SUPFAM" id="SSF55961">
    <property type="entry name" value="Bet v1-like"/>
    <property type="match status" value="1"/>
</dbReference>